<dbReference type="EMBL" id="FNTS01000002">
    <property type="protein sequence ID" value="SEE47441.1"/>
    <property type="molecule type" value="Genomic_DNA"/>
</dbReference>
<dbReference type="Proteomes" id="UP000181661">
    <property type="component" value="Unassembled WGS sequence"/>
</dbReference>
<dbReference type="InterPro" id="IPR030664">
    <property type="entry name" value="SdhA/FrdA/AprA"/>
</dbReference>
<dbReference type="PANTHER" id="PTHR11632:SF51">
    <property type="entry name" value="SUCCINATE DEHYDROGENASE [UBIQUINONE] FLAVOPROTEIN SUBUNIT, MITOCHONDRIAL"/>
    <property type="match status" value="1"/>
</dbReference>
<protein>
    <submittedName>
        <fullName evidence="3">Oxidoreductase</fullName>
    </submittedName>
    <submittedName>
        <fullName evidence="4">Succinate dehydrogenase/fumarate reductase, flavoprotein subunit</fullName>
    </submittedName>
</protein>
<evidence type="ECO:0000259" key="2">
    <source>
        <dbReference type="Pfam" id="PF02910"/>
    </source>
</evidence>
<dbReference type="Pfam" id="PF02910">
    <property type="entry name" value="Succ_DH_flav_C"/>
    <property type="match status" value="1"/>
</dbReference>
<evidence type="ECO:0000256" key="1">
    <source>
        <dbReference type="ARBA" id="ARBA00005163"/>
    </source>
</evidence>
<gene>
    <name evidence="3" type="ORF">BFL40_25525</name>
    <name evidence="4" type="ORF">SAMN04515675_5752</name>
</gene>
<reference evidence="4 6" key="2">
    <citation type="submission" date="2016-10" db="EMBL/GenBank/DDBJ databases">
        <authorList>
            <person name="Varghese N."/>
            <person name="Submissions S."/>
        </authorList>
    </citation>
    <scope>NUCLEOTIDE SEQUENCE [LARGE SCALE GENOMIC DNA]</scope>
    <source>
        <strain evidence="4 6">BS2773</strain>
    </source>
</reference>
<dbReference type="InterPro" id="IPR036188">
    <property type="entry name" value="FAD/NAD-bd_sf"/>
</dbReference>
<dbReference type="Proteomes" id="UP000182179">
    <property type="component" value="Unassembled WGS sequence"/>
</dbReference>
<name>A0A1S2ULS8_9PSED</name>
<evidence type="ECO:0000313" key="6">
    <source>
        <dbReference type="Proteomes" id="UP000182179"/>
    </source>
</evidence>
<dbReference type="SUPFAM" id="SSF46977">
    <property type="entry name" value="Succinate dehydrogenase/fumarate reductase flavoprotein C-terminal domain"/>
    <property type="match status" value="1"/>
</dbReference>
<dbReference type="SUPFAM" id="SSF51905">
    <property type="entry name" value="FAD/NAD(P)-binding domain"/>
    <property type="match status" value="1"/>
</dbReference>
<comment type="pathway">
    <text evidence="1">Carbohydrate metabolism; tricarboxylic acid cycle.</text>
</comment>
<reference evidence="3 5" key="1">
    <citation type="submission" date="2016-08" db="EMBL/GenBank/DDBJ databases">
        <title>Draft genome sequence of Pseudomonas costantinii LMG 22119, type strain isolated from cultivated mushroom (Agaricus bisporus) sporophores.</title>
        <authorList>
            <person name="Tambong J.T."/>
        </authorList>
    </citation>
    <scope>NUCLEOTIDE SEQUENCE [LARGE SCALE GENOMIC DNA]</scope>
    <source>
        <strain evidence="3 5">LMG 22119</strain>
    </source>
</reference>
<evidence type="ECO:0000313" key="4">
    <source>
        <dbReference type="EMBL" id="SEE47441.1"/>
    </source>
</evidence>
<dbReference type="GO" id="GO:0016491">
    <property type="term" value="F:oxidoreductase activity"/>
    <property type="evidence" value="ECO:0007669"/>
    <property type="project" value="InterPro"/>
</dbReference>
<accession>A0A1S2ULS8</accession>
<evidence type="ECO:0000313" key="3">
    <source>
        <dbReference type="EMBL" id="OIN47391.1"/>
    </source>
</evidence>
<keyword evidence="6" id="KW-1185">Reference proteome</keyword>
<dbReference type="Gene3D" id="3.50.50.60">
    <property type="entry name" value="FAD/NAD(P)-binding domain"/>
    <property type="match status" value="1"/>
</dbReference>
<dbReference type="Pfam" id="PF12831">
    <property type="entry name" value="FAD_oxidored"/>
    <property type="match status" value="1"/>
</dbReference>
<dbReference type="PRINTS" id="PR00368">
    <property type="entry name" value="FADPNR"/>
</dbReference>
<evidence type="ECO:0000313" key="5">
    <source>
        <dbReference type="Proteomes" id="UP000181661"/>
    </source>
</evidence>
<dbReference type="AlphaFoldDB" id="A0A1S2ULS8"/>
<proteinExistence type="predicted"/>
<dbReference type="RefSeq" id="WP_071486535.1">
    <property type="nucleotide sequence ID" value="NZ_FNTS01000002.1"/>
</dbReference>
<dbReference type="OrthoDB" id="9805351at2"/>
<dbReference type="PANTHER" id="PTHR11632">
    <property type="entry name" value="SUCCINATE DEHYDROGENASE 2 FLAVOPROTEIN SUBUNIT"/>
    <property type="match status" value="1"/>
</dbReference>
<dbReference type="InterPro" id="IPR037099">
    <property type="entry name" value="Fum_R/Succ_DH_flav-like_C_sf"/>
</dbReference>
<sequence length="514" mass="55265">MSELSCDVLIVGGGLAGTWAAVGAAREGANVILVDKGYCGTSGVTATAGPGHWWVPPGAREAAIEKRLGTAYGLADARWMARAIDTTWTSLPGLSDYYDFPQNEQGETQYRGLRGPEYLRGLRRRVLDSGVTILDHHPALELLRDDNGSVVGARGWRRQAGGDWLIRAGAVVLATGGCAFLSRLLGNHTNTGDGYLMAAEAGAELSGMEFSNYYCIAAAGSSMTRSMVYSFGEYFDAADRPLAIATGPGFTENLAKALLNGPVYCRLNRVPTEIRVQLPSIQPNLMLPFDRRGIDPYRERFAVTLHPEGTIRGVGGLRLVNDDCQTTVPGVFAAGDAASREPIAGATSGGGAQNSAWALSTGQWAGRGAARLARQKAAYHGALRGFEGASYQGRDGLIQRIQAEVHPLDKNLFRSGDQLERSLRELDNIWDQVRATKPLPDSNPLRARETAAMAATARWCYTAAALRKESRGMHQRSDTPAQSPLYDAHLRVSGVDQVQARFDPVSQGQLQCSN</sequence>
<dbReference type="Gene3D" id="1.20.58.100">
    <property type="entry name" value="Fumarate reductase/succinate dehydrogenase flavoprotein-like, C-terminal domain"/>
    <property type="match status" value="1"/>
</dbReference>
<organism evidence="3 5">
    <name type="scientific">Pseudomonas costantinii</name>
    <dbReference type="NCBI Taxonomy" id="168469"/>
    <lineage>
        <taxon>Bacteria</taxon>
        <taxon>Pseudomonadati</taxon>
        <taxon>Pseudomonadota</taxon>
        <taxon>Gammaproteobacteria</taxon>
        <taxon>Pseudomonadales</taxon>
        <taxon>Pseudomonadaceae</taxon>
        <taxon>Pseudomonas</taxon>
    </lineage>
</organism>
<dbReference type="PRINTS" id="PR00411">
    <property type="entry name" value="PNDRDTASEI"/>
</dbReference>
<dbReference type="EMBL" id="MDDR01000041">
    <property type="protein sequence ID" value="OIN47391.1"/>
    <property type="molecule type" value="Genomic_DNA"/>
</dbReference>
<comment type="caution">
    <text evidence="3">The sequence shown here is derived from an EMBL/GenBank/DDBJ whole genome shotgun (WGS) entry which is preliminary data.</text>
</comment>
<feature type="domain" description="Fumarate reductase/succinate dehydrogenase flavoprotein-like C-terminal" evidence="2">
    <location>
        <begin position="412"/>
        <end position="481"/>
    </location>
</feature>
<dbReference type="InterPro" id="IPR015939">
    <property type="entry name" value="Fum_Rdtase/Succ_DH_flav-like_C"/>
</dbReference>